<reference evidence="2 3" key="1">
    <citation type="journal article" date="2019" name="Int. J. Syst. Evol. Microbiol.">
        <title>The Global Catalogue of Microorganisms (GCM) 10K type strain sequencing project: providing services to taxonomists for standard genome sequencing and annotation.</title>
        <authorList>
            <consortium name="The Broad Institute Genomics Platform"/>
            <consortium name="The Broad Institute Genome Sequencing Center for Infectious Disease"/>
            <person name="Wu L."/>
            <person name="Ma J."/>
        </authorList>
    </citation>
    <scope>NUCLEOTIDE SEQUENCE [LARGE SCALE GENOMIC DNA]</scope>
    <source>
        <strain evidence="2 3">JCM 15672</strain>
    </source>
</reference>
<sequence>MTRRPTRWRPGITLISIVAVAVLVLVAWIATRSVPDPRPATTAAAEGELTEVFDQIEQTLPADMVLASTQSSEVEGCVTGSGGDEVHVRRLVDLDPALDRVAWVNALGTEFTSADGWEYRGPQYRTEPLRAKLVDRRLLVTYITASIESGSPRVILRSTSRCTQPG</sequence>
<proteinExistence type="predicted"/>
<evidence type="ECO:0000313" key="3">
    <source>
        <dbReference type="Proteomes" id="UP001501196"/>
    </source>
</evidence>
<organism evidence="2 3">
    <name type="scientific">Agromyces tropicus</name>
    <dbReference type="NCBI Taxonomy" id="555371"/>
    <lineage>
        <taxon>Bacteria</taxon>
        <taxon>Bacillati</taxon>
        <taxon>Actinomycetota</taxon>
        <taxon>Actinomycetes</taxon>
        <taxon>Micrococcales</taxon>
        <taxon>Microbacteriaceae</taxon>
        <taxon>Agromyces</taxon>
    </lineage>
</organism>
<dbReference type="RefSeq" id="WP_344369998.1">
    <property type="nucleotide sequence ID" value="NZ_BAAAPW010000001.1"/>
</dbReference>
<keyword evidence="1" id="KW-0812">Transmembrane</keyword>
<dbReference type="EMBL" id="BAAAPW010000001">
    <property type="protein sequence ID" value="GAA2028883.1"/>
    <property type="molecule type" value="Genomic_DNA"/>
</dbReference>
<feature type="transmembrane region" description="Helical" evidence="1">
    <location>
        <begin position="12"/>
        <end position="30"/>
    </location>
</feature>
<comment type="caution">
    <text evidence="2">The sequence shown here is derived from an EMBL/GenBank/DDBJ whole genome shotgun (WGS) entry which is preliminary data.</text>
</comment>
<protein>
    <submittedName>
        <fullName evidence="2">Uncharacterized protein</fullName>
    </submittedName>
</protein>
<gene>
    <name evidence="2" type="ORF">GCM10009819_10740</name>
</gene>
<keyword evidence="1" id="KW-1133">Transmembrane helix</keyword>
<keyword evidence="1" id="KW-0472">Membrane</keyword>
<keyword evidence="3" id="KW-1185">Reference proteome</keyword>
<dbReference type="Proteomes" id="UP001501196">
    <property type="component" value="Unassembled WGS sequence"/>
</dbReference>
<evidence type="ECO:0000256" key="1">
    <source>
        <dbReference type="SAM" id="Phobius"/>
    </source>
</evidence>
<evidence type="ECO:0000313" key="2">
    <source>
        <dbReference type="EMBL" id="GAA2028883.1"/>
    </source>
</evidence>
<name>A0ABN2U716_9MICO</name>
<accession>A0ABN2U716</accession>